<dbReference type="EMBL" id="KZ303502">
    <property type="protein sequence ID" value="PIA16146.1"/>
    <property type="molecule type" value="Genomic_DNA"/>
</dbReference>
<evidence type="ECO:0000313" key="1">
    <source>
        <dbReference type="EMBL" id="PIA16146.1"/>
    </source>
</evidence>
<reference evidence="1 2" key="1">
    <citation type="journal article" date="2015" name="Genome Biol. Evol.">
        <title>Phylogenomic analyses indicate that early fungi evolved digesting cell walls of algal ancestors of land plants.</title>
        <authorList>
            <person name="Chang Y."/>
            <person name="Wang S."/>
            <person name="Sekimoto S."/>
            <person name="Aerts A.L."/>
            <person name="Choi C."/>
            <person name="Clum A."/>
            <person name="LaButti K.M."/>
            <person name="Lindquist E.A."/>
            <person name="Yee Ngan C."/>
            <person name="Ohm R.A."/>
            <person name="Salamov A.A."/>
            <person name="Grigoriev I.V."/>
            <person name="Spatafora J.W."/>
            <person name="Berbee M.L."/>
        </authorList>
    </citation>
    <scope>NUCLEOTIDE SEQUENCE [LARGE SCALE GENOMIC DNA]</scope>
    <source>
        <strain evidence="1 2">NRRL 1564</strain>
    </source>
</reference>
<sequence>MDPAPSDAARNPATRRVRHIRNLSAPQSFSSSVHLADHVLSDTQESFVAVLPSRLIKNPRAWEAIFELACAPGTDPAIRITVLKDLRRLLEDEPANFGCIGSAQQPLLDRLMAIIVLGGCISD</sequence>
<feature type="non-terminal residue" evidence="1">
    <location>
        <position position="123"/>
    </location>
</feature>
<gene>
    <name evidence="1" type="ORF">COEREDRAFT_81577</name>
</gene>
<organism evidence="1 2">
    <name type="scientific">Coemansia reversa (strain ATCC 12441 / NRRL 1564)</name>
    <dbReference type="NCBI Taxonomy" id="763665"/>
    <lineage>
        <taxon>Eukaryota</taxon>
        <taxon>Fungi</taxon>
        <taxon>Fungi incertae sedis</taxon>
        <taxon>Zoopagomycota</taxon>
        <taxon>Kickxellomycotina</taxon>
        <taxon>Kickxellomycetes</taxon>
        <taxon>Kickxellales</taxon>
        <taxon>Kickxellaceae</taxon>
        <taxon>Coemansia</taxon>
    </lineage>
</organism>
<accession>A0A2G5BAV3</accession>
<protein>
    <submittedName>
        <fullName evidence="1">Uncharacterized protein</fullName>
    </submittedName>
</protein>
<keyword evidence="2" id="KW-1185">Reference proteome</keyword>
<evidence type="ECO:0000313" key="2">
    <source>
        <dbReference type="Proteomes" id="UP000242474"/>
    </source>
</evidence>
<proteinExistence type="predicted"/>
<name>A0A2G5BAV3_COERN</name>
<dbReference type="Proteomes" id="UP000242474">
    <property type="component" value="Unassembled WGS sequence"/>
</dbReference>
<dbReference type="OrthoDB" id="26681at2759"/>
<dbReference type="AlphaFoldDB" id="A0A2G5BAV3"/>